<proteinExistence type="inferred from homology"/>
<sequence length="183" mass="19444">MARWAWHSSRARPDGYTVAIAPNGTYAMATALYDRLPYDIERGFAPVGLLATTPIFVCIHPNAPWRSLAELVAAAKAQPTSITYASAGAGSTSHLFVELLLDMIGMQRGAQTPEVPTVSESGFPGYRALVDFGLFAPAGTPQPILDRLVSEARIAMKLPGLQLRLESPAMEAVGGTPAEFATS</sequence>
<dbReference type="Gene3D" id="3.40.190.150">
    <property type="entry name" value="Bordetella uptake gene, domain 1"/>
    <property type="match status" value="2"/>
</dbReference>
<dbReference type="PANTHER" id="PTHR42928">
    <property type="entry name" value="TRICARBOXYLATE-BINDING PROTEIN"/>
    <property type="match status" value="1"/>
</dbReference>
<protein>
    <submittedName>
        <fullName evidence="2">Tripartite-type tricarboxylate transporter, receptor component TctC</fullName>
    </submittedName>
</protein>
<dbReference type="InterPro" id="IPR005064">
    <property type="entry name" value="BUG"/>
</dbReference>
<evidence type="ECO:0000313" key="2">
    <source>
        <dbReference type="EMBL" id="SDD40594.1"/>
    </source>
</evidence>
<reference evidence="2 3" key="1">
    <citation type="submission" date="2016-10" db="EMBL/GenBank/DDBJ databases">
        <authorList>
            <person name="de Groot N.N."/>
        </authorList>
    </citation>
    <scope>NUCLEOTIDE SEQUENCE [LARGE SCALE GENOMIC DNA]</scope>
    <source>
        <strain evidence="2 3">CPCC 100156</strain>
    </source>
</reference>
<organism evidence="2 3">
    <name type="scientific">Belnapia rosea</name>
    <dbReference type="NCBI Taxonomy" id="938405"/>
    <lineage>
        <taxon>Bacteria</taxon>
        <taxon>Pseudomonadati</taxon>
        <taxon>Pseudomonadota</taxon>
        <taxon>Alphaproteobacteria</taxon>
        <taxon>Acetobacterales</taxon>
        <taxon>Roseomonadaceae</taxon>
        <taxon>Belnapia</taxon>
    </lineage>
</organism>
<evidence type="ECO:0000313" key="3">
    <source>
        <dbReference type="Proteomes" id="UP000198925"/>
    </source>
</evidence>
<evidence type="ECO:0000256" key="1">
    <source>
        <dbReference type="ARBA" id="ARBA00006987"/>
    </source>
</evidence>
<accession>A0A1G6UH70</accession>
<dbReference type="Proteomes" id="UP000198925">
    <property type="component" value="Unassembled WGS sequence"/>
</dbReference>
<dbReference type="Gene3D" id="3.40.190.10">
    <property type="entry name" value="Periplasmic binding protein-like II"/>
    <property type="match status" value="2"/>
</dbReference>
<comment type="similarity">
    <text evidence="1">Belongs to the UPF0065 (bug) family.</text>
</comment>
<dbReference type="Pfam" id="PF03401">
    <property type="entry name" value="TctC"/>
    <property type="match status" value="1"/>
</dbReference>
<keyword evidence="3" id="KW-1185">Reference proteome</keyword>
<dbReference type="PANTHER" id="PTHR42928:SF5">
    <property type="entry name" value="BLR1237 PROTEIN"/>
    <property type="match status" value="1"/>
</dbReference>
<dbReference type="EMBL" id="FMZX01000007">
    <property type="protein sequence ID" value="SDD40594.1"/>
    <property type="molecule type" value="Genomic_DNA"/>
</dbReference>
<gene>
    <name evidence="2" type="ORF">SAMN04487779_1007167</name>
</gene>
<dbReference type="AlphaFoldDB" id="A0A1G6UH70"/>
<name>A0A1G6UH70_9PROT</name>
<dbReference type="InterPro" id="IPR042100">
    <property type="entry name" value="Bug_dom1"/>
</dbReference>
<keyword evidence="2" id="KW-0675">Receptor</keyword>